<name>A0A6A6SVD3_9PLEO</name>
<keyword evidence="6" id="KW-1185">Reference proteome</keyword>
<feature type="compositionally biased region" description="Acidic residues" evidence="3">
    <location>
        <begin position="182"/>
        <end position="191"/>
    </location>
</feature>
<comment type="subcellular location">
    <subcellularLocation>
        <location evidence="1">Nucleus</location>
    </subcellularLocation>
</comment>
<dbReference type="PANTHER" id="PTHR37534:SF10">
    <property type="entry name" value="ZN(II)2CYS6 TRANSCRIPTION FACTOR (EUROFUNG)"/>
    <property type="match status" value="1"/>
</dbReference>
<protein>
    <recommendedName>
        <fullName evidence="4">Zn(2)-C6 fungal-type domain-containing protein</fullName>
    </recommendedName>
</protein>
<feature type="region of interest" description="Disordered" evidence="3">
    <location>
        <begin position="1"/>
        <end position="24"/>
    </location>
</feature>
<feature type="compositionally biased region" description="Polar residues" evidence="3">
    <location>
        <begin position="208"/>
        <end position="230"/>
    </location>
</feature>
<dbReference type="GO" id="GO:0008270">
    <property type="term" value="F:zinc ion binding"/>
    <property type="evidence" value="ECO:0007669"/>
    <property type="project" value="InterPro"/>
</dbReference>
<dbReference type="InterPro" id="IPR021858">
    <property type="entry name" value="Fun_TF"/>
</dbReference>
<dbReference type="GO" id="GO:0000976">
    <property type="term" value="F:transcription cis-regulatory region binding"/>
    <property type="evidence" value="ECO:0007669"/>
    <property type="project" value="TreeGrafter"/>
</dbReference>
<dbReference type="GO" id="GO:0005634">
    <property type="term" value="C:nucleus"/>
    <property type="evidence" value="ECO:0007669"/>
    <property type="project" value="UniProtKB-SubCell"/>
</dbReference>
<dbReference type="GO" id="GO:0000981">
    <property type="term" value="F:DNA-binding transcription factor activity, RNA polymerase II-specific"/>
    <property type="evidence" value="ECO:0007669"/>
    <property type="project" value="InterPro"/>
</dbReference>
<dbReference type="CDD" id="cd00067">
    <property type="entry name" value="GAL4"/>
    <property type="match status" value="1"/>
</dbReference>
<evidence type="ECO:0000256" key="1">
    <source>
        <dbReference type="ARBA" id="ARBA00004123"/>
    </source>
</evidence>
<proteinExistence type="predicted"/>
<gene>
    <name evidence="5" type="ORF">K491DRAFT_608895</name>
</gene>
<dbReference type="OrthoDB" id="5278208at2759"/>
<dbReference type="EMBL" id="MU004456">
    <property type="protein sequence ID" value="KAF2650388.1"/>
    <property type="molecule type" value="Genomic_DNA"/>
</dbReference>
<dbReference type="Pfam" id="PF11951">
    <property type="entry name" value="Fungal_trans_2"/>
    <property type="match status" value="1"/>
</dbReference>
<dbReference type="InterPro" id="IPR001138">
    <property type="entry name" value="Zn2Cys6_DnaBD"/>
</dbReference>
<dbReference type="Proteomes" id="UP000799324">
    <property type="component" value="Unassembled WGS sequence"/>
</dbReference>
<feature type="compositionally biased region" description="Low complexity" evidence="3">
    <location>
        <begin position="145"/>
        <end position="164"/>
    </location>
</feature>
<sequence length="754" mass="85004">MSGYYHPNQHLPPQYYQIDPNAVPNPNIPNAAPVMAPDGSLSHGIPESPLYHAMPGSFVQYAEPQLQQGFLDQYEDTQTGTGSASGGNARVRRRAAPGDGVKHRRTRSGCYTCRQRRVKCDENHPICERCRKGNRECVYPEPQSESKPGRSSGKSSQRSSTDGSSPEEHEEEDLKERLPIILDEEDEEDLETGSKSTLNREALREPSDTPSLTVDRSPSPGTEASIATQPTPRPPLSRKSSAQATKIPAPTSKTSSGIPQDVKFYLNYFRNHMSWHHYCLKRDTGNFLKTDFLDMAIKNEPLRYAVAGYAAYFHTISKPDGHMSSFLRFYNESVSRLRESITKNKKQGLATFCTILQLASIEEMLGDWVNLMGHQKAAYEILTRLYTPQTITQSELLRKVLLWYTRFDLFVGFQSGVEAVLGREWYVTIYDYYAAQARADPDNLTLKYEERFALSRLIAKDSGDFFARKAKGQISNEEFMAQLPQLSERVHSLDKMIDPSLLDPSGYITDFFGQPEPEDVVNPFEPNVIFGGPQWTTNYLILDMYGIVFMHHIQVSMALRKPFDPDLVQKAYRACQIFVAVSEYPNAPPGSLIEAQASFAIASLFLPKDKTTTQWCRRIFAKIESSGYIYSSTTRGRILESWGLEASDWWLPNDEGCPRIIRSIKDFIRERTQAPKDQTSEDLREMRGIFSTLTISDSPSSSDASHTPIERVLGAPSNMDETIIYTGGSPDQDWGYEGRFPDTEAYGVAQYPGQ</sequence>
<dbReference type="Gene3D" id="4.10.240.10">
    <property type="entry name" value="Zn(2)-C6 fungal-type DNA-binding domain"/>
    <property type="match status" value="1"/>
</dbReference>
<evidence type="ECO:0000259" key="4">
    <source>
        <dbReference type="PROSITE" id="PS50048"/>
    </source>
</evidence>
<evidence type="ECO:0000313" key="6">
    <source>
        <dbReference type="Proteomes" id="UP000799324"/>
    </source>
</evidence>
<organism evidence="5 6">
    <name type="scientific">Lophiostoma macrostomum CBS 122681</name>
    <dbReference type="NCBI Taxonomy" id="1314788"/>
    <lineage>
        <taxon>Eukaryota</taxon>
        <taxon>Fungi</taxon>
        <taxon>Dikarya</taxon>
        <taxon>Ascomycota</taxon>
        <taxon>Pezizomycotina</taxon>
        <taxon>Dothideomycetes</taxon>
        <taxon>Pleosporomycetidae</taxon>
        <taxon>Pleosporales</taxon>
        <taxon>Lophiostomataceae</taxon>
        <taxon>Lophiostoma</taxon>
    </lineage>
</organism>
<dbReference type="SUPFAM" id="SSF57701">
    <property type="entry name" value="Zn2/Cys6 DNA-binding domain"/>
    <property type="match status" value="1"/>
</dbReference>
<evidence type="ECO:0000256" key="3">
    <source>
        <dbReference type="SAM" id="MobiDB-lite"/>
    </source>
</evidence>
<feature type="region of interest" description="Disordered" evidence="3">
    <location>
        <begin position="76"/>
        <end position="108"/>
    </location>
</feature>
<dbReference type="Pfam" id="PF00172">
    <property type="entry name" value="Zn_clus"/>
    <property type="match status" value="1"/>
</dbReference>
<dbReference type="GO" id="GO:0045944">
    <property type="term" value="P:positive regulation of transcription by RNA polymerase II"/>
    <property type="evidence" value="ECO:0007669"/>
    <property type="project" value="TreeGrafter"/>
</dbReference>
<dbReference type="PROSITE" id="PS00463">
    <property type="entry name" value="ZN2_CY6_FUNGAL_1"/>
    <property type="match status" value="1"/>
</dbReference>
<dbReference type="SMART" id="SM00066">
    <property type="entry name" value="GAL4"/>
    <property type="match status" value="1"/>
</dbReference>
<reference evidence="5" key="1">
    <citation type="journal article" date="2020" name="Stud. Mycol.">
        <title>101 Dothideomycetes genomes: a test case for predicting lifestyles and emergence of pathogens.</title>
        <authorList>
            <person name="Haridas S."/>
            <person name="Albert R."/>
            <person name="Binder M."/>
            <person name="Bloem J."/>
            <person name="Labutti K."/>
            <person name="Salamov A."/>
            <person name="Andreopoulos B."/>
            <person name="Baker S."/>
            <person name="Barry K."/>
            <person name="Bills G."/>
            <person name="Bluhm B."/>
            <person name="Cannon C."/>
            <person name="Castanera R."/>
            <person name="Culley D."/>
            <person name="Daum C."/>
            <person name="Ezra D."/>
            <person name="Gonzalez J."/>
            <person name="Henrissat B."/>
            <person name="Kuo A."/>
            <person name="Liang C."/>
            <person name="Lipzen A."/>
            <person name="Lutzoni F."/>
            <person name="Magnuson J."/>
            <person name="Mondo S."/>
            <person name="Nolan M."/>
            <person name="Ohm R."/>
            <person name="Pangilinan J."/>
            <person name="Park H.-J."/>
            <person name="Ramirez L."/>
            <person name="Alfaro M."/>
            <person name="Sun H."/>
            <person name="Tritt A."/>
            <person name="Yoshinaga Y."/>
            <person name="Zwiers L.-H."/>
            <person name="Turgeon B."/>
            <person name="Goodwin S."/>
            <person name="Spatafora J."/>
            <person name="Crous P."/>
            <person name="Grigoriev I."/>
        </authorList>
    </citation>
    <scope>NUCLEOTIDE SEQUENCE</scope>
    <source>
        <strain evidence="5">CBS 122681</strain>
    </source>
</reference>
<dbReference type="InterPro" id="IPR036864">
    <property type="entry name" value="Zn2-C6_fun-type_DNA-bd_sf"/>
</dbReference>
<dbReference type="AlphaFoldDB" id="A0A6A6SVD3"/>
<accession>A0A6A6SVD3</accession>
<feature type="region of interest" description="Disordered" evidence="3">
    <location>
        <begin position="138"/>
        <end position="256"/>
    </location>
</feature>
<dbReference type="PROSITE" id="PS50048">
    <property type="entry name" value="ZN2_CY6_FUNGAL_2"/>
    <property type="match status" value="1"/>
</dbReference>
<feature type="domain" description="Zn(2)-C6 fungal-type" evidence="4">
    <location>
        <begin position="109"/>
        <end position="139"/>
    </location>
</feature>
<evidence type="ECO:0000313" key="5">
    <source>
        <dbReference type="EMBL" id="KAF2650388.1"/>
    </source>
</evidence>
<dbReference type="PANTHER" id="PTHR37534">
    <property type="entry name" value="TRANSCRIPTIONAL ACTIVATOR PROTEIN UGA3"/>
    <property type="match status" value="1"/>
</dbReference>
<keyword evidence="2" id="KW-0539">Nucleus</keyword>
<evidence type="ECO:0000256" key="2">
    <source>
        <dbReference type="ARBA" id="ARBA00023242"/>
    </source>
</evidence>